<keyword evidence="1" id="KW-0560">Oxidoreductase</keyword>
<dbReference type="InterPro" id="IPR013154">
    <property type="entry name" value="ADH-like_N"/>
</dbReference>
<evidence type="ECO:0000313" key="4">
    <source>
        <dbReference type="EMBL" id="PND47289.1"/>
    </source>
</evidence>
<sequence length="410" mass="45658">MRTKAVRLYGKNDLRLEEFDLPEMKDDEILASVITDSICMSSWKLANQGEDHKKTPKDLANLPIIIGHEFCGEILEVGSKWQHKFKKGQRYVVQANLQLSDRPDCPGYSYPYTGGDATYIIIDKDVLEQDCLIPYEGNTYFEGSLLEPLSCVIGAFEANYHLIEGSYNHQMGIKEAGNLLILGGTGPMGLLAVDYALHGPKKPKHLIVTDINQDKLDRAKALYPETEETKVTFVNTKDMENQVSEIKELTNGEGFDDIFVLVPSQTLVTDASSLLNADGCLNFFAGPQNKDFFAPINFYDIHYSFTHYVGTSGGNTEDMRKAVKAVEDGTITVANIVTHILGLDSLAETTQSQPEIGGGKKLVYTQKQFDRLKLSDANQLDTNLSNILEKTEGIWSKEAEDYILSSYPEI</sequence>
<reference evidence="4 5" key="1">
    <citation type="submission" date="2015-12" db="EMBL/GenBank/DDBJ databases">
        <title>Streptococcus penaeicida sp. nov.</title>
        <authorList>
            <person name="Gomez-Gil B."/>
            <person name="Morales-Covarrubias M."/>
        </authorList>
    </citation>
    <scope>NUCLEOTIDE SEQUENCE [LARGE SCALE GENOMIC DNA]</scope>
    <source>
        <strain evidence="4 5">CAIM 1838</strain>
    </source>
</reference>
<name>A0A2N8LAU9_9STRE</name>
<evidence type="ECO:0000259" key="2">
    <source>
        <dbReference type="Pfam" id="PF00107"/>
    </source>
</evidence>
<dbReference type="InterPro" id="IPR036291">
    <property type="entry name" value="NAD(P)-bd_dom_sf"/>
</dbReference>
<dbReference type="Pfam" id="PF00107">
    <property type="entry name" value="ADH_zinc_N"/>
    <property type="match status" value="1"/>
</dbReference>
<accession>A0A2N8LAU9</accession>
<organism evidence="4 5">
    <name type="scientific">Streptococcus penaeicida</name>
    <dbReference type="NCBI Taxonomy" id="1765960"/>
    <lineage>
        <taxon>Bacteria</taxon>
        <taxon>Bacillati</taxon>
        <taxon>Bacillota</taxon>
        <taxon>Bacilli</taxon>
        <taxon>Lactobacillales</taxon>
        <taxon>Streptococcaceae</taxon>
        <taxon>Streptococcus</taxon>
    </lineage>
</organism>
<evidence type="ECO:0000256" key="1">
    <source>
        <dbReference type="ARBA" id="ARBA00023002"/>
    </source>
</evidence>
<evidence type="ECO:0000259" key="3">
    <source>
        <dbReference type="Pfam" id="PF08240"/>
    </source>
</evidence>
<proteinExistence type="predicted"/>
<dbReference type="InterPro" id="IPR050129">
    <property type="entry name" value="Zn_alcohol_dh"/>
</dbReference>
<feature type="domain" description="Alcohol dehydrogenase-like N-terminal" evidence="3">
    <location>
        <begin position="26"/>
        <end position="125"/>
    </location>
</feature>
<keyword evidence="5" id="KW-1185">Reference proteome</keyword>
<dbReference type="GO" id="GO:0016491">
    <property type="term" value="F:oxidoreductase activity"/>
    <property type="evidence" value="ECO:0007669"/>
    <property type="project" value="UniProtKB-KW"/>
</dbReference>
<dbReference type="SUPFAM" id="SSF51735">
    <property type="entry name" value="NAD(P)-binding Rossmann-fold domains"/>
    <property type="match status" value="1"/>
</dbReference>
<dbReference type="AlphaFoldDB" id="A0A2N8LAU9"/>
<evidence type="ECO:0000313" key="5">
    <source>
        <dbReference type="Proteomes" id="UP000235963"/>
    </source>
</evidence>
<dbReference type="InterPro" id="IPR011032">
    <property type="entry name" value="GroES-like_sf"/>
</dbReference>
<dbReference type="Gene3D" id="3.40.50.720">
    <property type="entry name" value="NAD(P)-binding Rossmann-like Domain"/>
    <property type="match status" value="1"/>
</dbReference>
<dbReference type="CDD" id="cd08238">
    <property type="entry name" value="sorbose_phosphate_red"/>
    <property type="match status" value="1"/>
</dbReference>
<gene>
    <name evidence="4" type="ORF">AT575_07750</name>
</gene>
<protein>
    <submittedName>
        <fullName evidence="4">L-sorbose 1-phosphate reductase</fullName>
    </submittedName>
</protein>
<dbReference type="SUPFAM" id="SSF50129">
    <property type="entry name" value="GroES-like"/>
    <property type="match status" value="1"/>
</dbReference>
<dbReference type="InterPro" id="IPR013149">
    <property type="entry name" value="ADH-like_C"/>
</dbReference>
<dbReference type="Pfam" id="PF08240">
    <property type="entry name" value="ADH_N"/>
    <property type="match status" value="1"/>
</dbReference>
<comment type="caution">
    <text evidence="4">The sequence shown here is derived from an EMBL/GenBank/DDBJ whole genome shotgun (WGS) entry which is preliminary data.</text>
</comment>
<dbReference type="Proteomes" id="UP000235963">
    <property type="component" value="Unassembled WGS sequence"/>
</dbReference>
<dbReference type="OrthoDB" id="9770238at2"/>
<dbReference type="PANTHER" id="PTHR43401:SF2">
    <property type="entry name" value="L-THREONINE 3-DEHYDROGENASE"/>
    <property type="match status" value="1"/>
</dbReference>
<dbReference type="EMBL" id="LOCM01000029">
    <property type="protein sequence ID" value="PND47289.1"/>
    <property type="molecule type" value="Genomic_DNA"/>
</dbReference>
<dbReference type="PANTHER" id="PTHR43401">
    <property type="entry name" value="L-THREONINE 3-DEHYDROGENASE"/>
    <property type="match status" value="1"/>
</dbReference>
<dbReference type="RefSeq" id="WP_102777873.1">
    <property type="nucleotide sequence ID" value="NZ_CBCSGP010000003.1"/>
</dbReference>
<dbReference type="Gene3D" id="3.90.180.10">
    <property type="entry name" value="Medium-chain alcohol dehydrogenases, catalytic domain"/>
    <property type="match status" value="1"/>
</dbReference>
<feature type="domain" description="Alcohol dehydrogenase-like C-terminal" evidence="2">
    <location>
        <begin position="187"/>
        <end position="327"/>
    </location>
</feature>